<evidence type="ECO:0000313" key="5">
    <source>
        <dbReference type="Proteomes" id="UP001589605"/>
    </source>
</evidence>
<evidence type="ECO:0000256" key="1">
    <source>
        <dbReference type="NCBIfam" id="TIGR00502"/>
    </source>
</evidence>
<feature type="domain" description="Glucosamine/galactosamine-6-phosphate isomerase" evidence="3">
    <location>
        <begin position="31"/>
        <end position="253"/>
    </location>
</feature>
<dbReference type="Gene3D" id="3.40.50.1360">
    <property type="match status" value="1"/>
</dbReference>
<dbReference type="Pfam" id="PF02585">
    <property type="entry name" value="PIG-L"/>
    <property type="match status" value="1"/>
</dbReference>
<organism evidence="4 5">
    <name type="scientific">Formosa undariae</name>
    <dbReference type="NCBI Taxonomy" id="1325436"/>
    <lineage>
        <taxon>Bacteria</taxon>
        <taxon>Pseudomonadati</taxon>
        <taxon>Bacteroidota</taxon>
        <taxon>Flavobacteriia</taxon>
        <taxon>Flavobacteriales</taxon>
        <taxon>Flavobacteriaceae</taxon>
        <taxon>Formosa</taxon>
    </lineage>
</organism>
<dbReference type="PANTHER" id="PTHR42892">
    <property type="entry name" value="GLUCOSAMINE-6-PHOSPHATE DEAMINASE-LIKE PROTEIN BT_0258-RELATED"/>
    <property type="match status" value="1"/>
</dbReference>
<name>A0ABV5F5R9_9FLAO</name>
<evidence type="ECO:0000259" key="3">
    <source>
        <dbReference type="Pfam" id="PF01182"/>
    </source>
</evidence>
<dbReference type="SUPFAM" id="SSF102588">
    <property type="entry name" value="LmbE-like"/>
    <property type="match status" value="1"/>
</dbReference>
<dbReference type="InterPro" id="IPR006148">
    <property type="entry name" value="Glc/Gal-6P_isomerase"/>
</dbReference>
<dbReference type="InterPro" id="IPR018321">
    <property type="entry name" value="Glucosamine6P_isomerase_CS"/>
</dbReference>
<comment type="caution">
    <text evidence="4">The sequence shown here is derived from an EMBL/GenBank/DDBJ whole genome shotgun (WGS) entry which is preliminary data.</text>
</comment>
<dbReference type="Proteomes" id="UP001589605">
    <property type="component" value="Unassembled WGS sequence"/>
</dbReference>
<dbReference type="InterPro" id="IPR004547">
    <property type="entry name" value="Glucosamine6P_isomerase"/>
</dbReference>
<evidence type="ECO:0000256" key="2">
    <source>
        <dbReference type="SAM" id="MobiDB-lite"/>
    </source>
</evidence>
<dbReference type="EC" id="3.5.99.6" evidence="1"/>
<keyword evidence="4" id="KW-0378">Hydrolase</keyword>
<dbReference type="Pfam" id="PF01182">
    <property type="entry name" value="Glucosamine_iso"/>
    <property type="match status" value="1"/>
</dbReference>
<dbReference type="RefSeq" id="WP_382384429.1">
    <property type="nucleotide sequence ID" value="NZ_JBHMEZ010000031.1"/>
</dbReference>
<feature type="compositionally biased region" description="Basic and acidic residues" evidence="2">
    <location>
        <begin position="346"/>
        <end position="359"/>
    </location>
</feature>
<dbReference type="InterPro" id="IPR037171">
    <property type="entry name" value="NagB/RpiA_transferase-like"/>
</dbReference>
<dbReference type="CDD" id="cd01399">
    <property type="entry name" value="GlcN6P_deaminase"/>
    <property type="match status" value="1"/>
</dbReference>
<dbReference type="InterPro" id="IPR003737">
    <property type="entry name" value="GlcNAc_PI_deacetylase-related"/>
</dbReference>
<dbReference type="InterPro" id="IPR024078">
    <property type="entry name" value="LmbE-like_dom_sf"/>
</dbReference>
<dbReference type="GO" id="GO:0004342">
    <property type="term" value="F:glucosamine-6-phosphate deaminase activity"/>
    <property type="evidence" value="ECO:0007669"/>
    <property type="project" value="UniProtKB-EC"/>
</dbReference>
<evidence type="ECO:0000313" key="4">
    <source>
        <dbReference type="EMBL" id="MFB9054791.1"/>
    </source>
</evidence>
<dbReference type="SUPFAM" id="SSF100950">
    <property type="entry name" value="NagB/RpiA/CoA transferase-like"/>
    <property type="match status" value="1"/>
</dbReference>
<protein>
    <recommendedName>
        <fullName evidence="1">Glucosamine-6-phosphate deaminase</fullName>
        <ecNumber evidence="1">3.5.99.6</ecNumber>
    </recommendedName>
</protein>
<dbReference type="Gene3D" id="3.40.50.10320">
    <property type="entry name" value="LmbE-like"/>
    <property type="match status" value="1"/>
</dbReference>
<reference evidence="4 5" key="1">
    <citation type="submission" date="2024-09" db="EMBL/GenBank/DDBJ databases">
        <authorList>
            <person name="Sun Q."/>
            <person name="Mori K."/>
        </authorList>
    </citation>
    <scope>NUCLEOTIDE SEQUENCE [LARGE SCALE GENOMIC DNA]</scope>
    <source>
        <strain evidence="4 5">CECT 8286</strain>
    </source>
</reference>
<dbReference type="PANTHER" id="PTHR42892:SF1">
    <property type="entry name" value="GLUCOSAMINE-6-PHOSPHATE ISOMERASE"/>
    <property type="match status" value="1"/>
</dbReference>
<feature type="region of interest" description="Disordered" evidence="2">
    <location>
        <begin position="340"/>
        <end position="359"/>
    </location>
</feature>
<sequence length="642" mass="71969">MLNSKIDKATGFEKRFENIGTVVYENSTSGSKAVAKEIADLIKVKQSQKQPCILGLATGSSPKGLYSELVRLHKEEGLSFKNVISFNLDEYYPMQPDSVNSYVRFMNELLFNHVDILPENCHVPDGTLSKKEIANYCTAYEAKIEALGGIDLQILGIGGNGHIGFNESGSLQNSKTRLVALDHITRVAASSDFLGLNNTPRTAITLGVKVIMEAQRVILMAWGEGKSNIIKQSVEGQVTNLVPASFLQEHGNVTFVLDKEASSKLTRVNTPWLVEKIEWTDKLIRKAVLGLAQHLKKPILMLTDADYIENGMSDLLADSGPAYDINIKIFNRLQNTITGWPGGKPNADDSKRPERAEPSKKRVLIFSPHPDDDVISMGGTFKRLQEQGHDVHIGYQTSGNIAVSDAEALRFAAFVCDYNDKFGIKNVEAENIFKKALDFLHNKKGSEIDISEVRHIKGLIRKGEAQAASHFIGLEDTHIHFMELPFYETGAIEKMPLGDEDIKITMDLIDKIKPHQIYAAGDLADPHGTHKVCLDAIFRAVKELKSKKYMEDCWVWLYRGAWQEWGVDEIEMAVPMSPDQVLDKRHGIFKHQSQKDGVVFLGTDSREFWQRAEDRNKETAEVYHQLGLAHYAAMEAFVRWHF</sequence>
<dbReference type="EMBL" id="JBHMEZ010000031">
    <property type="protein sequence ID" value="MFB9054791.1"/>
    <property type="molecule type" value="Genomic_DNA"/>
</dbReference>
<gene>
    <name evidence="4" type="primary">nagB</name>
    <name evidence="4" type="ORF">ACFFVB_17000</name>
</gene>
<dbReference type="PROSITE" id="PS01161">
    <property type="entry name" value="GLC_GALNAC_ISOMERASE"/>
    <property type="match status" value="1"/>
</dbReference>
<dbReference type="InterPro" id="IPR052960">
    <property type="entry name" value="GlcN6P_deaminase-like"/>
</dbReference>
<dbReference type="NCBIfam" id="NF002557">
    <property type="entry name" value="PRK02122.1"/>
    <property type="match status" value="1"/>
</dbReference>
<accession>A0ABV5F5R9</accession>
<keyword evidence="5" id="KW-1185">Reference proteome</keyword>
<dbReference type="NCBIfam" id="TIGR00502">
    <property type="entry name" value="nagB"/>
    <property type="match status" value="1"/>
</dbReference>
<proteinExistence type="predicted"/>